<organism evidence="2 3">
    <name type="scientific">Cirrhinus molitorella</name>
    <name type="common">mud carp</name>
    <dbReference type="NCBI Taxonomy" id="172907"/>
    <lineage>
        <taxon>Eukaryota</taxon>
        <taxon>Metazoa</taxon>
        <taxon>Chordata</taxon>
        <taxon>Craniata</taxon>
        <taxon>Vertebrata</taxon>
        <taxon>Euteleostomi</taxon>
        <taxon>Actinopterygii</taxon>
        <taxon>Neopterygii</taxon>
        <taxon>Teleostei</taxon>
        <taxon>Ostariophysi</taxon>
        <taxon>Cypriniformes</taxon>
        <taxon>Cyprinidae</taxon>
        <taxon>Labeoninae</taxon>
        <taxon>Labeonini</taxon>
        <taxon>Cirrhinus</taxon>
    </lineage>
</organism>
<evidence type="ECO:0008006" key="4">
    <source>
        <dbReference type="Google" id="ProtNLM"/>
    </source>
</evidence>
<keyword evidence="3" id="KW-1185">Reference proteome</keyword>
<gene>
    <name evidence="2" type="ORF">QQF64_012571</name>
</gene>
<evidence type="ECO:0000313" key="2">
    <source>
        <dbReference type="EMBL" id="KAL1257026.1"/>
    </source>
</evidence>
<sequence>MPQGLGRGSTCSGNQILGHPHEPIARKALSLTFTLRECRLRGRTNAYMEKVYVALQHVEPMSKKVSGALQYCFGGPPDVSADPASYQDPELSKTGPDPAMGLAVLTQPGPIKPVRTDSQPSFSCISIQTKTNGTNCKTKEPNTENQGTLHSYQSSEGLSEEDDAQDRSPVLDTKWPHIPRPSIIRPQKEHPIQDSLPVRTDYIVPEDGPLSAALALHQPPHSYQSAPLAKVLGECTVSVCDYFKTE</sequence>
<evidence type="ECO:0000256" key="1">
    <source>
        <dbReference type="SAM" id="MobiDB-lite"/>
    </source>
</evidence>
<dbReference type="Proteomes" id="UP001558613">
    <property type="component" value="Unassembled WGS sequence"/>
</dbReference>
<feature type="compositionally biased region" description="Polar residues" evidence="1">
    <location>
        <begin position="143"/>
        <end position="157"/>
    </location>
</feature>
<dbReference type="EMBL" id="JAYMGO010000018">
    <property type="protein sequence ID" value="KAL1257026.1"/>
    <property type="molecule type" value="Genomic_DNA"/>
</dbReference>
<reference evidence="2 3" key="1">
    <citation type="submission" date="2023-09" db="EMBL/GenBank/DDBJ databases">
        <authorList>
            <person name="Wang M."/>
        </authorList>
    </citation>
    <scope>NUCLEOTIDE SEQUENCE [LARGE SCALE GENOMIC DNA]</scope>
    <source>
        <strain evidence="2">GT-2023</strain>
        <tissue evidence="2">Liver</tissue>
    </source>
</reference>
<evidence type="ECO:0000313" key="3">
    <source>
        <dbReference type="Proteomes" id="UP001558613"/>
    </source>
</evidence>
<comment type="caution">
    <text evidence="2">The sequence shown here is derived from an EMBL/GenBank/DDBJ whole genome shotgun (WGS) entry which is preliminary data.</text>
</comment>
<accession>A0ABR3LYB5</accession>
<name>A0ABR3LYB5_9TELE</name>
<proteinExistence type="predicted"/>
<feature type="region of interest" description="Disordered" evidence="1">
    <location>
        <begin position="132"/>
        <end position="183"/>
    </location>
</feature>
<protein>
    <recommendedName>
        <fullName evidence="4">Prolactin receptor</fullName>
    </recommendedName>
</protein>